<feature type="signal peptide" evidence="1">
    <location>
        <begin position="1"/>
        <end position="25"/>
    </location>
</feature>
<organism evidence="2 3">
    <name type="scientific">Chitinophaga arvensicola</name>
    <dbReference type="NCBI Taxonomy" id="29529"/>
    <lineage>
        <taxon>Bacteria</taxon>
        <taxon>Pseudomonadati</taxon>
        <taxon>Bacteroidota</taxon>
        <taxon>Chitinophagia</taxon>
        <taxon>Chitinophagales</taxon>
        <taxon>Chitinophagaceae</taxon>
        <taxon>Chitinophaga</taxon>
    </lineage>
</organism>
<evidence type="ECO:0000313" key="2">
    <source>
        <dbReference type="EMBL" id="SEW54768.1"/>
    </source>
</evidence>
<accession>A0A1I0SCJ7</accession>
<dbReference type="Proteomes" id="UP000199310">
    <property type="component" value="Unassembled WGS sequence"/>
</dbReference>
<sequence>MSHVWKSIVAGTIALSLLQCLTLSAQDTARYKGMTVNLDEVIVAAKRVGFDVNSFIKRVEDDTTFYRAFKNLHIVGFDAINDIQVLGKNAQVQASLFNQTHQELKGKCRTMQVSNEKVTGDFYTRKGNYNYYTAELYANLFFTKGTVCTDESGEDPDRSSGSLARHKSQLKQLIFNPGKPIRGVPIVGPKVAIFNSEVMRFYDFSISAQNYVDGTPCYVFTAKTKPNLNRIDRADVVIDELITWFNKENFEIVGRKYALSYKTMLFDFNVKMNVQMTKYNGLLIPALVTYNGTWNVPFKKRETAVFAAKFLNFTGAAE</sequence>
<dbReference type="OrthoDB" id="650691at2"/>
<dbReference type="RefSeq" id="WP_089902477.1">
    <property type="nucleotide sequence ID" value="NZ_FOJG01000002.1"/>
</dbReference>
<gene>
    <name evidence="2" type="ORF">SAMN04488122_6172</name>
</gene>
<name>A0A1I0SCJ7_9BACT</name>
<proteinExistence type="predicted"/>
<keyword evidence="3" id="KW-1185">Reference proteome</keyword>
<feature type="chain" id="PRO_5011435162" evidence="1">
    <location>
        <begin position="26"/>
        <end position="318"/>
    </location>
</feature>
<dbReference type="AlphaFoldDB" id="A0A1I0SCJ7"/>
<keyword evidence="1" id="KW-0732">Signal</keyword>
<protein>
    <submittedName>
        <fullName evidence="2">Uncharacterized protein</fullName>
    </submittedName>
</protein>
<evidence type="ECO:0000256" key="1">
    <source>
        <dbReference type="SAM" id="SignalP"/>
    </source>
</evidence>
<reference evidence="3" key="1">
    <citation type="submission" date="2016-10" db="EMBL/GenBank/DDBJ databases">
        <authorList>
            <person name="Varghese N."/>
            <person name="Submissions S."/>
        </authorList>
    </citation>
    <scope>NUCLEOTIDE SEQUENCE [LARGE SCALE GENOMIC DNA]</scope>
    <source>
        <strain evidence="3">DSM 3695</strain>
    </source>
</reference>
<dbReference type="EMBL" id="FOJG01000002">
    <property type="protein sequence ID" value="SEW54768.1"/>
    <property type="molecule type" value="Genomic_DNA"/>
</dbReference>
<evidence type="ECO:0000313" key="3">
    <source>
        <dbReference type="Proteomes" id="UP000199310"/>
    </source>
</evidence>
<dbReference type="STRING" id="29529.SAMN04488122_6172"/>